<gene>
    <name evidence="7" type="ORF">MCHLO_11633</name>
</gene>
<evidence type="ECO:0000256" key="6">
    <source>
        <dbReference type="SAM" id="Phobius"/>
    </source>
</evidence>
<proteinExistence type="predicted"/>
<sequence length="592" mass="68304">MSSSTEMKPPASPASSLSKAALDVYNDDEKASSTVELVEEEPQSFRWSTFLFQRRHGHGDLDAVATRRSVYDDPNLAQHYWPKASYENIHRFDPTARWTYREERALIWKIDWKVMFWAAISFSALNLDRSNISQANSDNFLKDLKLTTDGKWVFRLAFLIAELPSQLVSKRVGPDRWIPTQIVLWSLVTMSQYWLTGRSTFLLTRALLGFLQGGFIPDLILYLSYFYTKHELPVRLALFWISSNICGIIASFLAFGILHMRGVLGQGGWRWLFLIEGLITLLIGLATFFRMPPSPTQTKAWFRPKGWFTEREETIIVSRILRDDPTKGDMHNREGLTLKRLWTAVCDYDLWPLYLIGVFFGLPTIPPATYLTLSLRNIGFSTFKTNLLTIPSTVAGIITMFGITLISERVNERSIVAMAEDIWTLPFLVALYCLPENPNQWIYFVHASDPGTSRFPPATVGDTIVYRSAGALVTLAQSQAVPSTRRCIICLFRRRPLSEHRFIGRMTRRAVWPLVDHACLYSFLADRRGNRILIILNCFNIVILYPGTKLYYIFRNRQRERVWNAMTVEEQQKYLETTKDVGNRRLDFRFAH</sequence>
<feature type="transmembrane region" description="Helical" evidence="6">
    <location>
        <begin position="532"/>
        <end position="554"/>
    </location>
</feature>
<keyword evidence="3 6" id="KW-0812">Transmembrane</keyword>
<dbReference type="SUPFAM" id="SSF103473">
    <property type="entry name" value="MFS general substrate transporter"/>
    <property type="match status" value="1"/>
</dbReference>
<comment type="subcellular location">
    <subcellularLocation>
        <location evidence="1">Membrane</location>
        <topology evidence="1">Multi-pass membrane protein</topology>
    </subcellularLocation>
</comment>
<keyword evidence="2" id="KW-0813">Transport</keyword>
<keyword evidence="4 6" id="KW-1133">Transmembrane helix</keyword>
<feature type="transmembrane region" description="Helical" evidence="6">
    <location>
        <begin position="351"/>
        <end position="373"/>
    </location>
</feature>
<dbReference type="PANTHER" id="PTHR43791:SF65">
    <property type="entry name" value="MAJOR FACILITATOR SUPERFAMILY (MFS) PROFILE DOMAIN-CONTAINING PROTEIN-RELATED"/>
    <property type="match status" value="1"/>
</dbReference>
<evidence type="ECO:0000256" key="1">
    <source>
        <dbReference type="ARBA" id="ARBA00004141"/>
    </source>
</evidence>
<dbReference type="InterPro" id="IPR036259">
    <property type="entry name" value="MFS_trans_sf"/>
</dbReference>
<evidence type="ECO:0000313" key="8">
    <source>
        <dbReference type="Proteomes" id="UP000815677"/>
    </source>
</evidence>
<feature type="transmembrane region" description="Helical" evidence="6">
    <location>
        <begin position="207"/>
        <end position="225"/>
    </location>
</feature>
<dbReference type="PANTHER" id="PTHR43791">
    <property type="entry name" value="PERMEASE-RELATED"/>
    <property type="match status" value="1"/>
</dbReference>
<feature type="transmembrane region" description="Helical" evidence="6">
    <location>
        <begin position="237"/>
        <end position="259"/>
    </location>
</feature>
<accession>A0ABQ0LUT4</accession>
<evidence type="ECO:0008006" key="9">
    <source>
        <dbReference type="Google" id="ProtNLM"/>
    </source>
</evidence>
<dbReference type="Gene3D" id="1.20.1250.20">
    <property type="entry name" value="MFS general substrate transporter like domains"/>
    <property type="match status" value="1"/>
</dbReference>
<feature type="transmembrane region" description="Helical" evidence="6">
    <location>
        <begin position="385"/>
        <end position="406"/>
    </location>
</feature>
<evidence type="ECO:0000256" key="2">
    <source>
        <dbReference type="ARBA" id="ARBA00022448"/>
    </source>
</evidence>
<protein>
    <recommendedName>
        <fullName evidence="9">Allantoate permease</fullName>
    </recommendedName>
</protein>
<organism evidence="7 8">
    <name type="scientific">Mycena chlorophos</name>
    <name type="common">Agaric fungus</name>
    <name type="synonym">Agaricus chlorophos</name>
    <dbReference type="NCBI Taxonomy" id="658473"/>
    <lineage>
        <taxon>Eukaryota</taxon>
        <taxon>Fungi</taxon>
        <taxon>Dikarya</taxon>
        <taxon>Basidiomycota</taxon>
        <taxon>Agaricomycotina</taxon>
        <taxon>Agaricomycetes</taxon>
        <taxon>Agaricomycetidae</taxon>
        <taxon>Agaricales</taxon>
        <taxon>Marasmiineae</taxon>
        <taxon>Mycenaceae</taxon>
        <taxon>Mycena</taxon>
    </lineage>
</organism>
<dbReference type="InterPro" id="IPR011701">
    <property type="entry name" value="MFS"/>
</dbReference>
<dbReference type="Pfam" id="PF07690">
    <property type="entry name" value="MFS_1"/>
    <property type="match status" value="1"/>
</dbReference>
<feature type="transmembrane region" description="Helical" evidence="6">
    <location>
        <begin position="271"/>
        <end position="289"/>
    </location>
</feature>
<dbReference type="Proteomes" id="UP000815677">
    <property type="component" value="Unassembled WGS sequence"/>
</dbReference>
<evidence type="ECO:0000313" key="7">
    <source>
        <dbReference type="EMBL" id="GAT54811.1"/>
    </source>
</evidence>
<reference evidence="7" key="1">
    <citation type="submission" date="2014-09" db="EMBL/GenBank/DDBJ databases">
        <title>Genome sequence of the luminous mushroom Mycena chlorophos for searching fungal bioluminescence genes.</title>
        <authorList>
            <person name="Tanaka Y."/>
            <person name="Kasuga D."/>
            <person name="Oba Y."/>
            <person name="Hase S."/>
            <person name="Sato K."/>
            <person name="Oba Y."/>
            <person name="Sakakibara Y."/>
        </authorList>
    </citation>
    <scope>NUCLEOTIDE SEQUENCE</scope>
</reference>
<evidence type="ECO:0000256" key="4">
    <source>
        <dbReference type="ARBA" id="ARBA00022989"/>
    </source>
</evidence>
<dbReference type="EMBL" id="DF848767">
    <property type="protein sequence ID" value="GAT54811.1"/>
    <property type="molecule type" value="Genomic_DNA"/>
</dbReference>
<keyword evidence="5 6" id="KW-0472">Membrane</keyword>
<evidence type="ECO:0000256" key="5">
    <source>
        <dbReference type="ARBA" id="ARBA00023136"/>
    </source>
</evidence>
<keyword evidence="8" id="KW-1185">Reference proteome</keyword>
<evidence type="ECO:0000256" key="3">
    <source>
        <dbReference type="ARBA" id="ARBA00022692"/>
    </source>
</evidence>
<name>A0ABQ0LUT4_MYCCL</name>